<sequence length="134" mass="15067">MTYDPLDEMFRRIDLTQAMEEQFGTCRDWPLHLRAAHAQLEQLRRLLGDTDYETFVAGAVEAIRRRAEGQDSRDLHGQHLGRELHKQDRPLGEDAAQVAWATACGLAVLLDDDRYERVFTAAAAACRTGAVTLA</sequence>
<reference evidence="1 2" key="1">
    <citation type="submission" date="2022-05" db="EMBL/GenBank/DDBJ databases">
        <authorList>
            <person name="Zhou X."/>
            <person name="Li K."/>
            <person name="Man Y."/>
        </authorList>
    </citation>
    <scope>NUCLEOTIDE SEQUENCE [LARGE SCALE GENOMIC DNA]</scope>
    <source>
        <strain evidence="1 2">MS405</strain>
    </source>
</reference>
<dbReference type="RefSeq" id="WP_249585529.1">
    <property type="nucleotide sequence ID" value="NZ_BAAAQL010000045.1"/>
</dbReference>
<proteinExistence type="predicted"/>
<gene>
    <name evidence="1" type="ORF">M4V62_02480</name>
</gene>
<dbReference type="Proteomes" id="UP000829992">
    <property type="component" value="Chromosome"/>
</dbReference>
<keyword evidence="2" id="KW-1185">Reference proteome</keyword>
<accession>A0ABY4PK39</accession>
<evidence type="ECO:0000313" key="2">
    <source>
        <dbReference type="Proteomes" id="UP000829992"/>
    </source>
</evidence>
<evidence type="ECO:0000313" key="1">
    <source>
        <dbReference type="EMBL" id="UQT54031.1"/>
    </source>
</evidence>
<name>A0ABY4PK39_9ACTN</name>
<protein>
    <submittedName>
        <fullName evidence="1">Uncharacterized protein</fullName>
    </submittedName>
</protein>
<dbReference type="EMBL" id="CP097289">
    <property type="protein sequence ID" value="UQT54031.1"/>
    <property type="molecule type" value="Genomic_DNA"/>
</dbReference>
<organism evidence="1 2">
    <name type="scientific">Streptomyces durmitorensis</name>
    <dbReference type="NCBI Taxonomy" id="319947"/>
    <lineage>
        <taxon>Bacteria</taxon>
        <taxon>Bacillati</taxon>
        <taxon>Actinomycetota</taxon>
        <taxon>Actinomycetes</taxon>
        <taxon>Kitasatosporales</taxon>
        <taxon>Streptomycetaceae</taxon>
        <taxon>Streptomyces</taxon>
    </lineage>
</organism>